<dbReference type="PANTHER" id="PTHR24320:SF148">
    <property type="entry name" value="NAD(P)-BINDING ROSSMANN-FOLD SUPERFAMILY PROTEIN"/>
    <property type="match status" value="1"/>
</dbReference>
<evidence type="ECO:0000256" key="2">
    <source>
        <dbReference type="ARBA" id="ARBA00023002"/>
    </source>
</evidence>
<protein>
    <submittedName>
        <fullName evidence="3">Short-chain dehydrogenase TIC 32, chloroplastic</fullName>
    </submittedName>
</protein>
<evidence type="ECO:0000256" key="1">
    <source>
        <dbReference type="ARBA" id="ARBA00006484"/>
    </source>
</evidence>
<dbReference type="Proteomes" id="UP000188320">
    <property type="component" value="Unassembled WGS sequence"/>
</dbReference>
<keyword evidence="2" id="KW-0560">Oxidoreductase</keyword>
<gene>
    <name evidence="3" type="ORF">AX774_g2463</name>
</gene>
<dbReference type="InterPro" id="IPR036291">
    <property type="entry name" value="NAD(P)-bd_dom_sf"/>
</dbReference>
<dbReference type="PANTHER" id="PTHR24320">
    <property type="entry name" value="RETINOL DEHYDROGENASE"/>
    <property type="match status" value="1"/>
</dbReference>
<dbReference type="Pfam" id="PF00106">
    <property type="entry name" value="adh_short"/>
    <property type="match status" value="1"/>
</dbReference>
<dbReference type="SUPFAM" id="SSF51735">
    <property type="entry name" value="NAD(P)-binding Rossmann-fold domains"/>
    <property type="match status" value="1"/>
</dbReference>
<dbReference type="AlphaFoldDB" id="A0A1R1PSW8"/>
<dbReference type="PRINTS" id="PR00081">
    <property type="entry name" value="GDHRDH"/>
</dbReference>
<dbReference type="EMBL" id="LSSK01000267">
    <property type="protein sequence ID" value="OMH84019.1"/>
    <property type="molecule type" value="Genomic_DNA"/>
</dbReference>
<organism evidence="3 4">
    <name type="scientific">Zancudomyces culisetae</name>
    <name type="common">Gut fungus</name>
    <name type="synonym">Smittium culisetae</name>
    <dbReference type="NCBI Taxonomy" id="1213189"/>
    <lineage>
        <taxon>Eukaryota</taxon>
        <taxon>Fungi</taxon>
        <taxon>Fungi incertae sedis</taxon>
        <taxon>Zoopagomycota</taxon>
        <taxon>Kickxellomycotina</taxon>
        <taxon>Harpellomycetes</taxon>
        <taxon>Harpellales</taxon>
        <taxon>Legeriomycetaceae</taxon>
        <taxon>Zancudomyces</taxon>
    </lineage>
</organism>
<evidence type="ECO:0000313" key="3">
    <source>
        <dbReference type="EMBL" id="OMH84019.1"/>
    </source>
</evidence>
<sequence length="387" mass="43472">MGWLEVTTNFFRRIFLGLFELLHIPTAEWIIGIPLEIKYNIFSKLKFGRFSAQSQIDQYVEKFKAKRKQSRLQQKGDEEMGGVDGILPKPVAIVTGASSGIGYETAKALVEAGFCTVLACRNESAAVNAIHMINKNRKDIEDPDAGVCEFMELDLTSFSSISKFIYTFKAKYDRLDVLVNNAGLAGSPYNTTTEGIEIHFGTNHIGHFILTNGLLDMLKTTSIEFADGINNNPRIIIVASAVHYDVTYDKELVTDRSKYKPFKNYQFSKLANVMYANELSRRLYEEDSKNKVTVNSLHPGIVYTNATRHFSMVKYAVIRALCLALFLHPRAGALTTIKLALSDEVNDISGKYFERGLELAPSKIAQDQENWSDLWLFTEELIASNSA</sequence>
<dbReference type="OrthoDB" id="191139at2759"/>
<comment type="similarity">
    <text evidence="1">Belongs to the short-chain dehydrogenases/reductases (SDR) family.</text>
</comment>
<proteinExistence type="inferred from homology"/>
<keyword evidence="4" id="KW-1185">Reference proteome</keyword>
<name>A0A1R1PSW8_ZANCU</name>
<dbReference type="InterPro" id="IPR002347">
    <property type="entry name" value="SDR_fam"/>
</dbReference>
<dbReference type="GO" id="GO:0016491">
    <property type="term" value="F:oxidoreductase activity"/>
    <property type="evidence" value="ECO:0007669"/>
    <property type="project" value="UniProtKB-KW"/>
</dbReference>
<comment type="caution">
    <text evidence="3">The sequence shown here is derived from an EMBL/GenBank/DDBJ whole genome shotgun (WGS) entry which is preliminary data.</text>
</comment>
<dbReference type="Gene3D" id="3.40.50.720">
    <property type="entry name" value="NAD(P)-binding Rossmann-like Domain"/>
    <property type="match status" value="1"/>
</dbReference>
<evidence type="ECO:0000313" key="4">
    <source>
        <dbReference type="Proteomes" id="UP000188320"/>
    </source>
</evidence>
<reference evidence="4" key="1">
    <citation type="submission" date="2017-01" db="EMBL/GenBank/DDBJ databases">
        <authorList>
            <person name="Wang Y."/>
            <person name="White M."/>
            <person name="Kvist S."/>
            <person name="Moncalvo J.-M."/>
        </authorList>
    </citation>
    <scope>NUCLEOTIDE SEQUENCE [LARGE SCALE GENOMIC DNA]</scope>
    <source>
        <strain evidence="4">COL-18-3</strain>
    </source>
</reference>
<accession>A0A1R1PSW8</accession>